<dbReference type="InterPro" id="IPR001932">
    <property type="entry name" value="PPM-type_phosphatase-like_dom"/>
</dbReference>
<evidence type="ECO:0000313" key="3">
    <source>
        <dbReference type="Proteomes" id="UP001165082"/>
    </source>
</evidence>
<dbReference type="InterPro" id="IPR015655">
    <property type="entry name" value="PP2C"/>
</dbReference>
<dbReference type="Pfam" id="PF00481">
    <property type="entry name" value="PP2C"/>
    <property type="match status" value="1"/>
</dbReference>
<accession>A0A9W6ZZ73</accession>
<evidence type="ECO:0000259" key="1">
    <source>
        <dbReference type="PROSITE" id="PS51746"/>
    </source>
</evidence>
<dbReference type="Gene3D" id="3.60.40.10">
    <property type="entry name" value="PPM-type phosphatase domain"/>
    <property type="match status" value="1"/>
</dbReference>
<dbReference type="PROSITE" id="PS51746">
    <property type="entry name" value="PPM_2"/>
    <property type="match status" value="1"/>
</dbReference>
<name>A0A9W6ZZ73_9STRA</name>
<dbReference type="SUPFAM" id="SSF81606">
    <property type="entry name" value="PP2C-like"/>
    <property type="match status" value="1"/>
</dbReference>
<gene>
    <name evidence="2" type="ORF">TrRE_jg3216</name>
</gene>
<dbReference type="GO" id="GO:0004722">
    <property type="term" value="F:protein serine/threonine phosphatase activity"/>
    <property type="evidence" value="ECO:0007669"/>
    <property type="project" value="InterPro"/>
</dbReference>
<dbReference type="CDD" id="cd00143">
    <property type="entry name" value="PP2Cc"/>
    <property type="match status" value="1"/>
</dbReference>
<dbReference type="EMBL" id="BRXZ01003681">
    <property type="protein sequence ID" value="GMH59820.1"/>
    <property type="molecule type" value="Genomic_DNA"/>
</dbReference>
<evidence type="ECO:0000313" key="2">
    <source>
        <dbReference type="EMBL" id="GMH59820.1"/>
    </source>
</evidence>
<protein>
    <recommendedName>
        <fullName evidence="1">PPM-type phosphatase domain-containing protein</fullName>
    </recommendedName>
</protein>
<keyword evidence="3" id="KW-1185">Reference proteome</keyword>
<comment type="caution">
    <text evidence="2">The sequence shown here is derived from an EMBL/GenBank/DDBJ whole genome shotgun (WGS) entry which is preliminary data.</text>
</comment>
<dbReference type="InterPro" id="IPR036457">
    <property type="entry name" value="PPM-type-like_dom_sf"/>
</dbReference>
<proteinExistence type="predicted"/>
<organism evidence="2 3">
    <name type="scientific">Triparma retinervis</name>
    <dbReference type="NCBI Taxonomy" id="2557542"/>
    <lineage>
        <taxon>Eukaryota</taxon>
        <taxon>Sar</taxon>
        <taxon>Stramenopiles</taxon>
        <taxon>Ochrophyta</taxon>
        <taxon>Bolidophyceae</taxon>
        <taxon>Parmales</taxon>
        <taxon>Triparmaceae</taxon>
        <taxon>Triparma</taxon>
    </lineage>
</organism>
<dbReference type="OrthoDB" id="10264738at2759"/>
<dbReference type="Proteomes" id="UP001165082">
    <property type="component" value="Unassembled WGS sequence"/>
</dbReference>
<reference evidence="2" key="1">
    <citation type="submission" date="2022-07" db="EMBL/GenBank/DDBJ databases">
        <title>Genome analysis of Parmales, a sister group of diatoms, reveals the evolutionary specialization of diatoms from phago-mixotrophs to photoautotrophs.</title>
        <authorList>
            <person name="Ban H."/>
            <person name="Sato S."/>
            <person name="Yoshikawa S."/>
            <person name="Kazumasa Y."/>
            <person name="Nakamura Y."/>
            <person name="Ichinomiya M."/>
            <person name="Saitoh K."/>
            <person name="Sato N."/>
            <person name="Blanc-Mathieu R."/>
            <person name="Endo H."/>
            <person name="Kuwata A."/>
            <person name="Ogata H."/>
        </authorList>
    </citation>
    <scope>NUCLEOTIDE SEQUENCE</scope>
</reference>
<sequence>MGRSIGDHAVSPVGVIASPEVTHHDITPSDLFIIAASDGVWEFITSQQAVDIVTRHLPQGANKACEALIEKAAELWREEEGDYRDDITAVIVKVQELWEEEEEEPPTPISDAA</sequence>
<dbReference type="PANTHER" id="PTHR47992">
    <property type="entry name" value="PROTEIN PHOSPHATASE"/>
    <property type="match status" value="1"/>
</dbReference>
<dbReference type="AlphaFoldDB" id="A0A9W6ZZ73"/>
<feature type="domain" description="PPM-type phosphatase" evidence="1">
    <location>
        <begin position="1"/>
        <end position="94"/>
    </location>
</feature>